<comment type="caution">
    <text evidence="6">The sequence shown here is derived from an EMBL/GenBank/DDBJ whole genome shotgun (WGS) entry which is preliminary data.</text>
</comment>
<evidence type="ECO:0000256" key="1">
    <source>
        <dbReference type="ARBA" id="ARBA00009437"/>
    </source>
</evidence>
<dbReference type="EMBL" id="BAAASK010000006">
    <property type="protein sequence ID" value="GAA2681548.1"/>
    <property type="molecule type" value="Genomic_DNA"/>
</dbReference>
<dbReference type="PANTHER" id="PTHR30346">
    <property type="entry name" value="TRANSCRIPTIONAL DUAL REGULATOR HCAR-RELATED"/>
    <property type="match status" value="1"/>
</dbReference>
<evidence type="ECO:0000256" key="3">
    <source>
        <dbReference type="ARBA" id="ARBA00023125"/>
    </source>
</evidence>
<dbReference type="PANTHER" id="PTHR30346:SF0">
    <property type="entry name" value="HCA OPERON TRANSCRIPTIONAL ACTIVATOR HCAR"/>
    <property type="match status" value="1"/>
</dbReference>
<dbReference type="InterPro" id="IPR036390">
    <property type="entry name" value="WH_DNA-bd_sf"/>
</dbReference>
<keyword evidence="2" id="KW-0805">Transcription regulation</keyword>
<reference evidence="6 7" key="1">
    <citation type="journal article" date="2019" name="Int. J. Syst. Evol. Microbiol.">
        <title>The Global Catalogue of Microorganisms (GCM) 10K type strain sequencing project: providing services to taxonomists for standard genome sequencing and annotation.</title>
        <authorList>
            <consortium name="The Broad Institute Genomics Platform"/>
            <consortium name="The Broad Institute Genome Sequencing Center for Infectious Disease"/>
            <person name="Wu L."/>
            <person name="Ma J."/>
        </authorList>
    </citation>
    <scope>NUCLEOTIDE SEQUENCE [LARGE SCALE GENOMIC DNA]</scope>
    <source>
        <strain evidence="6 7">JCM 4531</strain>
    </source>
</reference>
<evidence type="ECO:0000313" key="7">
    <source>
        <dbReference type="Proteomes" id="UP001499989"/>
    </source>
</evidence>
<keyword evidence="7" id="KW-1185">Reference proteome</keyword>
<dbReference type="Gene3D" id="1.10.10.10">
    <property type="entry name" value="Winged helix-like DNA-binding domain superfamily/Winged helix DNA-binding domain"/>
    <property type="match status" value="1"/>
</dbReference>
<proteinExistence type="inferred from homology"/>
<dbReference type="Gene3D" id="3.40.190.10">
    <property type="entry name" value="Periplasmic binding protein-like II"/>
    <property type="match status" value="2"/>
</dbReference>
<dbReference type="PROSITE" id="PS50931">
    <property type="entry name" value="HTH_LYSR"/>
    <property type="match status" value="1"/>
</dbReference>
<protein>
    <submittedName>
        <fullName evidence="6">LysR substrate-binding domain-containing protein</fullName>
    </submittedName>
</protein>
<name>A0ABN3SPS2_9ACTN</name>
<dbReference type="InterPro" id="IPR005119">
    <property type="entry name" value="LysR_subst-bd"/>
</dbReference>
<dbReference type="Pfam" id="PF00126">
    <property type="entry name" value="HTH_1"/>
    <property type="match status" value="1"/>
</dbReference>
<keyword evidence="3" id="KW-0238">DNA-binding</keyword>
<sequence>MTRGLTVGGVVERREIEIFLTVGEELHFGRSAERLHVSVAMVSKTVQKLERSVGAALFERTSRRVAFTAIGRRLFEDLKPAHQAVLDAFARAVAAGRGVDGVLRVGFLGTATAEFVVRAAELLRTRHPGCEVRLHESRFTDGTAPLRDDVIDVLLIDNFAAPLSTLAPEHGAGPVLFREAPMLAVSARHPLARREAVDVAELARYEVLRPRAAAEQAVRASTPGQAARWVAPEGAERLFAAGRADAPSFPLGGAPGGRAAGRSTEFGSVQEMWALVGAGHGVFPVPTHASVYDARPDVAFVPVEGAPAYEWRLVWLAAADNNRVRAFSEAACDYVAAHPDPLTATARAPRGSRA</sequence>
<evidence type="ECO:0000256" key="2">
    <source>
        <dbReference type="ARBA" id="ARBA00023015"/>
    </source>
</evidence>
<dbReference type="SUPFAM" id="SSF53850">
    <property type="entry name" value="Periplasmic binding protein-like II"/>
    <property type="match status" value="1"/>
</dbReference>
<dbReference type="SUPFAM" id="SSF46785">
    <property type="entry name" value="Winged helix' DNA-binding domain"/>
    <property type="match status" value="1"/>
</dbReference>
<accession>A0ABN3SPS2</accession>
<evidence type="ECO:0000256" key="4">
    <source>
        <dbReference type="ARBA" id="ARBA00023163"/>
    </source>
</evidence>
<comment type="similarity">
    <text evidence="1">Belongs to the LysR transcriptional regulatory family.</text>
</comment>
<dbReference type="InterPro" id="IPR000847">
    <property type="entry name" value="LysR_HTH_N"/>
</dbReference>
<gene>
    <name evidence="6" type="ORF">GCM10010310_29830</name>
</gene>
<keyword evidence="4" id="KW-0804">Transcription</keyword>
<feature type="domain" description="HTH lysR-type" evidence="5">
    <location>
        <begin position="14"/>
        <end position="68"/>
    </location>
</feature>
<evidence type="ECO:0000313" key="6">
    <source>
        <dbReference type="EMBL" id="GAA2681548.1"/>
    </source>
</evidence>
<evidence type="ECO:0000259" key="5">
    <source>
        <dbReference type="PROSITE" id="PS50931"/>
    </source>
</evidence>
<dbReference type="InterPro" id="IPR036388">
    <property type="entry name" value="WH-like_DNA-bd_sf"/>
</dbReference>
<dbReference type="Pfam" id="PF03466">
    <property type="entry name" value="LysR_substrate"/>
    <property type="match status" value="1"/>
</dbReference>
<dbReference type="Proteomes" id="UP001499989">
    <property type="component" value="Unassembled WGS sequence"/>
</dbReference>
<organism evidence="6 7">
    <name type="scientific">Streptomyces violaceolatus</name>
    <dbReference type="NCBI Taxonomy" id="67378"/>
    <lineage>
        <taxon>Bacteria</taxon>
        <taxon>Bacillati</taxon>
        <taxon>Actinomycetota</taxon>
        <taxon>Actinomycetes</taxon>
        <taxon>Kitasatosporales</taxon>
        <taxon>Streptomycetaceae</taxon>
        <taxon>Streptomyces</taxon>
        <taxon>Streptomyces violaceoruber group</taxon>
    </lineage>
</organism>